<evidence type="ECO:0000313" key="3">
    <source>
        <dbReference type="Proteomes" id="UP000295361"/>
    </source>
</evidence>
<reference evidence="2 3" key="1">
    <citation type="submission" date="2019-03" db="EMBL/GenBank/DDBJ databases">
        <title>Genomic Encyclopedia of Type Strains, Phase IV (KMG-IV): sequencing the most valuable type-strain genomes for metagenomic binning, comparative biology and taxonomic classification.</title>
        <authorList>
            <person name="Goeker M."/>
        </authorList>
    </citation>
    <scope>NUCLEOTIDE SEQUENCE [LARGE SCALE GENOMIC DNA]</scope>
    <source>
        <strain evidence="2 3">DSM 16998</strain>
    </source>
</reference>
<evidence type="ECO:0000313" key="2">
    <source>
        <dbReference type="EMBL" id="TDP64172.1"/>
    </source>
</evidence>
<gene>
    <name evidence="2" type="ORF">DES47_104461</name>
</gene>
<name>A0A4R6QLQ9_9BURK</name>
<comment type="caution">
    <text evidence="2">The sequence shown here is derived from an EMBL/GenBank/DDBJ whole genome shotgun (WGS) entry which is preliminary data.</text>
</comment>
<sequence>MLMNSIFSWVRVAVLLGLAGLLPLRAGAQALHAQQVAPQTWMVQGESALGSSANRNFISNAAFVVTSEGVLVLDALGSPALAQALLDEIRRITPKPVRYLVVTHYHADHIYGLQVFKAAGAQIIAQRDGQVYLHSETAALRLQASREELFPWIDEKTMLVPADRWLAGPTTLRLGGLDFLLQPAGPAHTPEDLVVYVPQLKVLLAGDLVFRGRVPYVGQADSGKWIGALDKLLGFDTTVIIPGHGPVSNTAREDLQMTRDYLAYLRQTMGAAARDMLPFEEAYAATDWSRFAKLPLFGVANRINAYNTYLLMEQEGR</sequence>
<dbReference type="Pfam" id="PF00753">
    <property type="entry name" value="Lactamase_B"/>
    <property type="match status" value="1"/>
</dbReference>
<dbReference type="Proteomes" id="UP000295361">
    <property type="component" value="Unassembled WGS sequence"/>
</dbReference>
<keyword evidence="2" id="KW-0378">Hydrolase</keyword>
<keyword evidence="3" id="KW-1185">Reference proteome</keyword>
<dbReference type="SUPFAM" id="SSF56281">
    <property type="entry name" value="Metallo-hydrolase/oxidoreductase"/>
    <property type="match status" value="1"/>
</dbReference>
<dbReference type="CDD" id="cd16282">
    <property type="entry name" value="metallo-hydrolase-like_MBL-fold"/>
    <property type="match status" value="1"/>
</dbReference>
<feature type="domain" description="Metallo-beta-lactamase" evidence="1">
    <location>
        <begin position="58"/>
        <end position="244"/>
    </location>
</feature>
<dbReference type="EMBL" id="SNXS01000004">
    <property type="protein sequence ID" value="TDP64172.1"/>
    <property type="molecule type" value="Genomic_DNA"/>
</dbReference>
<dbReference type="PANTHER" id="PTHR42951">
    <property type="entry name" value="METALLO-BETA-LACTAMASE DOMAIN-CONTAINING"/>
    <property type="match status" value="1"/>
</dbReference>
<dbReference type="Gene3D" id="3.60.15.10">
    <property type="entry name" value="Ribonuclease Z/Hydroxyacylglutathione hydrolase-like"/>
    <property type="match status" value="1"/>
</dbReference>
<dbReference type="PANTHER" id="PTHR42951:SF20">
    <property type="entry name" value="BETA LACTAMASE"/>
    <property type="match status" value="1"/>
</dbReference>
<dbReference type="GO" id="GO:0016787">
    <property type="term" value="F:hydrolase activity"/>
    <property type="evidence" value="ECO:0007669"/>
    <property type="project" value="UniProtKB-KW"/>
</dbReference>
<proteinExistence type="predicted"/>
<dbReference type="InterPro" id="IPR050855">
    <property type="entry name" value="NDM-1-like"/>
</dbReference>
<dbReference type="InterPro" id="IPR001279">
    <property type="entry name" value="Metallo-B-lactamas"/>
</dbReference>
<protein>
    <submittedName>
        <fullName evidence="2">Glyoxylase-like metal-dependent hydrolase (Beta-lactamase superfamily II)</fullName>
    </submittedName>
</protein>
<dbReference type="SMART" id="SM00849">
    <property type="entry name" value="Lactamase_B"/>
    <property type="match status" value="1"/>
</dbReference>
<dbReference type="AlphaFoldDB" id="A0A4R6QLQ9"/>
<dbReference type="InParanoid" id="A0A4R6QLQ9"/>
<dbReference type="InterPro" id="IPR036866">
    <property type="entry name" value="RibonucZ/Hydroxyglut_hydro"/>
</dbReference>
<dbReference type="OrthoDB" id="1273797at2"/>
<evidence type="ECO:0000259" key="1">
    <source>
        <dbReference type="SMART" id="SM00849"/>
    </source>
</evidence>
<accession>A0A4R6QLQ9</accession>
<organism evidence="2 3">
    <name type="scientific">Roseateles toxinivorans</name>
    <dbReference type="NCBI Taxonomy" id="270368"/>
    <lineage>
        <taxon>Bacteria</taxon>
        <taxon>Pseudomonadati</taxon>
        <taxon>Pseudomonadota</taxon>
        <taxon>Betaproteobacteria</taxon>
        <taxon>Burkholderiales</taxon>
        <taxon>Sphaerotilaceae</taxon>
        <taxon>Roseateles</taxon>
    </lineage>
</organism>